<accession>A0AAE9XE84</accession>
<dbReference type="EMBL" id="CP116614">
    <property type="protein sequence ID" value="WCG04183.1"/>
    <property type="molecule type" value="Genomic_DNA"/>
</dbReference>
<gene>
    <name evidence="1" type="ORF">NY151_05555</name>
</gene>
<dbReference type="Proteomes" id="UP001179501">
    <property type="component" value="Chromosome"/>
</dbReference>
<dbReference type="AlphaFoldDB" id="A0AAE9XE84"/>
<proteinExistence type="predicted"/>
<reference evidence="1" key="1">
    <citation type="submission" date="2023-01" db="EMBL/GenBank/DDBJ databases">
        <title>Phages are important unrecognized players in the ecology of the oral pathogen Porphyromonas gingivalis.</title>
        <authorList>
            <person name="Matrishin C.B."/>
            <person name="Kauffman K.M."/>
        </authorList>
    </citation>
    <scope>NUCLEOTIDE SEQUENCE</scope>
    <source>
        <strain evidence="1">ATCC 49417</strain>
    </source>
</reference>
<evidence type="ECO:0000313" key="1">
    <source>
        <dbReference type="EMBL" id="WCG04183.1"/>
    </source>
</evidence>
<name>A0AAE9XE84_PORGN</name>
<evidence type="ECO:0000313" key="2">
    <source>
        <dbReference type="Proteomes" id="UP001179501"/>
    </source>
</evidence>
<dbReference type="RefSeq" id="WP_077083961.1">
    <property type="nucleotide sequence ID" value="NZ_CP116614.1"/>
</dbReference>
<protein>
    <submittedName>
        <fullName evidence="1">Uncharacterized protein</fullName>
    </submittedName>
</protein>
<organism evidence="1 2">
    <name type="scientific">Porphyromonas gingivalis</name>
    <name type="common">Bacteroides gingivalis</name>
    <dbReference type="NCBI Taxonomy" id="837"/>
    <lineage>
        <taxon>Bacteria</taxon>
        <taxon>Pseudomonadati</taxon>
        <taxon>Bacteroidota</taxon>
        <taxon>Bacteroidia</taxon>
        <taxon>Bacteroidales</taxon>
        <taxon>Porphyromonadaceae</taxon>
        <taxon>Porphyromonas</taxon>
    </lineage>
</organism>
<sequence length="93" mass="10367">MDGIEEKVKRIAAVVDTLPPDELKGRCVLFMYADEETCSVSVRGSDEILTRLTVYSMMGNSSFAEVMLKAVDGYKKINGMISRCLSKKKEHVC</sequence>